<evidence type="ECO:0000259" key="2">
    <source>
        <dbReference type="PROSITE" id="PS50853"/>
    </source>
</evidence>
<evidence type="ECO:0000313" key="4">
    <source>
        <dbReference type="Proteomes" id="UP001208570"/>
    </source>
</evidence>
<dbReference type="PANTHER" id="PTHR26391:SF18">
    <property type="entry name" value="PROTEIN KINASE RECEPTOR TIE-1, PUTATIVE-RELATED"/>
    <property type="match status" value="1"/>
</dbReference>
<dbReference type="PROSITE" id="PS50853">
    <property type="entry name" value="FN3"/>
    <property type="match status" value="1"/>
</dbReference>
<dbReference type="Pfam" id="PF22633">
    <property type="entry name" value="F5_F8_type_C_2"/>
    <property type="match status" value="1"/>
</dbReference>
<evidence type="ECO:0000256" key="1">
    <source>
        <dbReference type="SAM" id="SignalP"/>
    </source>
</evidence>
<dbReference type="SUPFAM" id="SSF49265">
    <property type="entry name" value="Fibronectin type III"/>
    <property type="match status" value="1"/>
</dbReference>
<proteinExistence type="predicted"/>
<dbReference type="InterPro" id="IPR008979">
    <property type="entry name" value="Galactose-bd-like_sf"/>
</dbReference>
<comment type="caution">
    <text evidence="3">The sequence shown here is derived from an EMBL/GenBank/DDBJ whole genome shotgun (WGS) entry which is preliminary data.</text>
</comment>
<dbReference type="AlphaFoldDB" id="A0AAD9IPY8"/>
<feature type="signal peptide" evidence="1">
    <location>
        <begin position="1"/>
        <end position="22"/>
    </location>
</feature>
<sequence length="463" mass="51709">MLDIKLLVWVVAVYSLPLNCTGRCLFGNSDVCVFKCHCAKVSECNEPEVSCPGGCASGILGYNWSGPACQIGNLSYRKSARVHGQTTAVTSDASKAVDGRPEPSCTDVDFSSGTTAQWSLDLGYQYKIVNITIHFSTVSCCGLDKYRNDFMIRVSTTDPYSDPDVVCIKINSDTIPPPTFTISCPDKTIGRYVYFSRLPQGYEPNRMVLCEMIVIGYKQIDCSRCPADVTCNDVIGCKRCIGSYRPDCKQDIPQATNKSVSTLTSNGTSLTLEWIQITVDKDIVSFYGYEIRHKRSNDTQFVKEVNIVRHQVGSSTNKVIIKDLVANTWYDVVIYPYREWSGKKDYGLPYDTVKGQTNCTSPDNPKLSSVLSVPIIVDKRDKVDVIFQDLQNLYSGCDTLSKAWLRYRLKEYIKGKRIKLNLTTLTSSFEPEYGGNYFVWLIVENNDGLNASSDIWNVTGTIT</sequence>
<dbReference type="PANTHER" id="PTHR26391">
    <property type="entry name" value="INACTIVE TYROSINE-PROTEIN KINASE 7"/>
    <property type="match status" value="1"/>
</dbReference>
<protein>
    <recommendedName>
        <fullName evidence="2">Fibronectin type-III domain-containing protein</fullName>
    </recommendedName>
</protein>
<accession>A0AAD9IPY8</accession>
<reference evidence="3" key="1">
    <citation type="journal article" date="2023" name="Mol. Biol. Evol.">
        <title>Third-Generation Sequencing Reveals the Adaptive Role of the Epigenome in Three Deep-Sea Polychaetes.</title>
        <authorList>
            <person name="Perez M."/>
            <person name="Aroh O."/>
            <person name="Sun Y."/>
            <person name="Lan Y."/>
            <person name="Juniper S.K."/>
            <person name="Young C.R."/>
            <person name="Angers B."/>
            <person name="Qian P.Y."/>
        </authorList>
    </citation>
    <scope>NUCLEOTIDE SEQUENCE</scope>
    <source>
        <strain evidence="3">P08H-3</strain>
    </source>
</reference>
<dbReference type="InterPro" id="IPR013783">
    <property type="entry name" value="Ig-like_fold"/>
</dbReference>
<name>A0AAD9IPY8_9ANNE</name>
<organism evidence="3 4">
    <name type="scientific">Paralvinella palmiformis</name>
    <dbReference type="NCBI Taxonomy" id="53620"/>
    <lineage>
        <taxon>Eukaryota</taxon>
        <taxon>Metazoa</taxon>
        <taxon>Spiralia</taxon>
        <taxon>Lophotrochozoa</taxon>
        <taxon>Annelida</taxon>
        <taxon>Polychaeta</taxon>
        <taxon>Sedentaria</taxon>
        <taxon>Canalipalpata</taxon>
        <taxon>Terebellida</taxon>
        <taxon>Terebelliformia</taxon>
        <taxon>Alvinellidae</taxon>
        <taxon>Paralvinella</taxon>
    </lineage>
</organism>
<dbReference type="Gene3D" id="2.60.120.260">
    <property type="entry name" value="Galactose-binding domain-like"/>
    <property type="match status" value="1"/>
</dbReference>
<dbReference type="Proteomes" id="UP001208570">
    <property type="component" value="Unassembled WGS sequence"/>
</dbReference>
<keyword evidence="1" id="KW-0732">Signal</keyword>
<gene>
    <name evidence="3" type="ORF">LSH36_2310g00001</name>
</gene>
<dbReference type="Gene3D" id="2.60.40.10">
    <property type="entry name" value="Immunoglobulins"/>
    <property type="match status" value="1"/>
</dbReference>
<dbReference type="EMBL" id="JAODUP010002306">
    <property type="protein sequence ID" value="KAK2138852.1"/>
    <property type="molecule type" value="Genomic_DNA"/>
</dbReference>
<keyword evidence="4" id="KW-1185">Reference proteome</keyword>
<evidence type="ECO:0000313" key="3">
    <source>
        <dbReference type="EMBL" id="KAK2138852.1"/>
    </source>
</evidence>
<feature type="chain" id="PRO_5041922340" description="Fibronectin type-III domain-containing protein" evidence="1">
    <location>
        <begin position="23"/>
        <end position="463"/>
    </location>
</feature>
<dbReference type="InterPro" id="IPR003961">
    <property type="entry name" value="FN3_dom"/>
</dbReference>
<feature type="domain" description="Fibronectin type-III" evidence="2">
    <location>
        <begin position="252"/>
        <end position="363"/>
    </location>
</feature>
<dbReference type="InterPro" id="IPR036116">
    <property type="entry name" value="FN3_sf"/>
</dbReference>
<dbReference type="SUPFAM" id="SSF49785">
    <property type="entry name" value="Galactose-binding domain-like"/>
    <property type="match status" value="1"/>
</dbReference>